<sequence length="304" mass="33929">QPLRHYTPRRALLYVPASDLKKLKKALGLDIDCITMDCEDGVALNKKAEARANIRAILDEGKPEKKRKYDLAVRVNGMETPYFKEDIASIAGGNFLPDTIVLPKVHGSDDLKAVNSPRRIQAKLQLIITIESALAFVNLEKICRSALELARTSKFIPVALLFGSDDFLASIGTTRTESSLEALYARQKLVIFAKAFNLQVIDMVYIKYKDMEGLQHQSMEGVSFGFTGKQIVHPGQIQIVQETFFPSQARIEWAANLLKAFHQHQQDGKGAFSYDGNMIDMPTVKQAQNIMDLVKAVMTGKDNK</sequence>
<evidence type="ECO:0000256" key="19">
    <source>
        <dbReference type="ARBA" id="ARBA00066840"/>
    </source>
</evidence>
<comment type="function">
    <text evidence="16">Mitochondrial citramalyl-CoA lyase indirectly involved in the vitamin B12 metabolism. Converts citramalyl-CoA into acetyl-CoA and pyruvate in the C5-dicarboxylate catabolism pathway. The C5-dicarboxylate catabolism pathway is required to detoxify itaconate, a vitamin B12-poisoning metabolite. Also acts as a malate synthase in vitro, converting glyoxylate and acetyl-CoA to malate. Also displays malyl-CoA thioesterase activity. Also acts as a beta-methylmalate synthase in vitro, by mediating conversion of glyoxylate and propionyl-CoA to beta-methylmalate. Also has very weak citramalate synthase activity in vitro.</text>
</comment>
<comment type="subcellular location">
    <subcellularLocation>
        <location evidence="2">Mitochondrion</location>
    </subcellularLocation>
</comment>
<evidence type="ECO:0000313" key="26">
    <source>
        <dbReference type="EMBL" id="RZC41886.1"/>
    </source>
</evidence>
<keyword evidence="12 26" id="KW-0456">Lyase</keyword>
<evidence type="ECO:0000256" key="24">
    <source>
        <dbReference type="PIRSR" id="PIRSR015582-2"/>
    </source>
</evidence>
<proteinExistence type="inferred from homology"/>
<dbReference type="InterPro" id="IPR040186">
    <property type="entry name" value="Citramalyl-CoA_lyase"/>
</dbReference>
<evidence type="ECO:0000256" key="10">
    <source>
        <dbReference type="ARBA" id="ARBA00022990"/>
    </source>
</evidence>
<dbReference type="GO" id="GO:0106064">
    <property type="term" value="P:regulation of cobalamin metabolic process"/>
    <property type="evidence" value="ECO:0007669"/>
    <property type="project" value="TreeGrafter"/>
</dbReference>
<keyword evidence="7" id="KW-0378">Hydrolase</keyword>
<feature type="domain" description="HpcH/HpaI aldolase/citrate lyase" evidence="25">
    <location>
        <begin position="10"/>
        <end position="234"/>
    </location>
</feature>
<comment type="catalytic activity">
    <reaction evidence="15">
        <text>(3S)-citramalyl-CoA = pyruvate + acetyl-CoA</text>
        <dbReference type="Rhea" id="RHEA:22612"/>
        <dbReference type="ChEBI" id="CHEBI:15361"/>
        <dbReference type="ChEBI" id="CHEBI:57288"/>
        <dbReference type="ChEBI" id="CHEBI:58668"/>
        <dbReference type="EC" id="4.1.3.25"/>
    </reaction>
</comment>
<dbReference type="OrthoDB" id="1773at2759"/>
<evidence type="ECO:0000259" key="25">
    <source>
        <dbReference type="Pfam" id="PF03328"/>
    </source>
</evidence>
<evidence type="ECO:0000256" key="14">
    <source>
        <dbReference type="ARBA" id="ARBA00051623"/>
    </source>
</evidence>
<comment type="catalytic activity">
    <reaction evidence="14">
        <text>propanoyl-CoA + glyoxylate + H2O = 3-methylmalate + CoA + H(+)</text>
        <dbReference type="Rhea" id="RHEA:47628"/>
        <dbReference type="ChEBI" id="CHEBI:15377"/>
        <dbReference type="ChEBI" id="CHEBI:15378"/>
        <dbReference type="ChEBI" id="CHEBI:36655"/>
        <dbReference type="ChEBI" id="CHEBI:57287"/>
        <dbReference type="ChEBI" id="CHEBI:57392"/>
        <dbReference type="ChEBI" id="CHEBI:87810"/>
    </reaction>
</comment>
<keyword evidence="5" id="KW-0808">Transferase</keyword>
<evidence type="ECO:0000256" key="2">
    <source>
        <dbReference type="ARBA" id="ARBA00004173"/>
    </source>
</evidence>
<evidence type="ECO:0000256" key="20">
    <source>
        <dbReference type="ARBA" id="ARBA00072098"/>
    </source>
</evidence>
<name>A0A482W9R2_ASBVE</name>
<reference evidence="26 27" key="1">
    <citation type="submission" date="2017-03" db="EMBL/GenBank/DDBJ databases">
        <title>Genome of the blue death feigning beetle - Asbolus verrucosus.</title>
        <authorList>
            <person name="Rider S.D."/>
        </authorList>
    </citation>
    <scope>NUCLEOTIDE SEQUENCE [LARGE SCALE GENOMIC DNA]</scope>
    <source>
        <strain evidence="26">Butters</strain>
        <tissue evidence="26">Head and leg muscle</tissue>
    </source>
</reference>
<dbReference type="Gene3D" id="3.20.20.60">
    <property type="entry name" value="Phosphoenolpyruvate-binding domains"/>
    <property type="match status" value="1"/>
</dbReference>
<evidence type="ECO:0000256" key="21">
    <source>
        <dbReference type="ARBA" id="ARBA00076231"/>
    </source>
</evidence>
<evidence type="ECO:0000256" key="4">
    <source>
        <dbReference type="ARBA" id="ARBA00012636"/>
    </source>
</evidence>
<evidence type="ECO:0000256" key="12">
    <source>
        <dbReference type="ARBA" id="ARBA00023239"/>
    </source>
</evidence>
<evidence type="ECO:0000256" key="7">
    <source>
        <dbReference type="ARBA" id="ARBA00022801"/>
    </source>
</evidence>
<evidence type="ECO:0000256" key="9">
    <source>
        <dbReference type="ARBA" id="ARBA00022946"/>
    </source>
</evidence>
<dbReference type="STRING" id="1661398.A0A482W9R2"/>
<dbReference type="InterPro" id="IPR015813">
    <property type="entry name" value="Pyrv/PenolPyrv_kinase-like_dom"/>
</dbReference>
<dbReference type="GO" id="GO:0046872">
    <property type="term" value="F:metal ion binding"/>
    <property type="evidence" value="ECO:0007669"/>
    <property type="project" value="UniProtKB-KW"/>
</dbReference>
<dbReference type="GO" id="GO:0005739">
    <property type="term" value="C:mitochondrion"/>
    <property type="evidence" value="ECO:0007669"/>
    <property type="project" value="UniProtKB-SubCell"/>
</dbReference>
<evidence type="ECO:0000256" key="1">
    <source>
        <dbReference type="ARBA" id="ARBA00001946"/>
    </source>
</evidence>
<evidence type="ECO:0000256" key="15">
    <source>
        <dbReference type="ARBA" id="ARBA00051672"/>
    </source>
</evidence>
<keyword evidence="6 24" id="KW-0479">Metal-binding</keyword>
<evidence type="ECO:0000256" key="5">
    <source>
        <dbReference type="ARBA" id="ARBA00022679"/>
    </source>
</evidence>
<evidence type="ECO:0000256" key="17">
    <source>
        <dbReference type="ARBA" id="ARBA00061542"/>
    </source>
</evidence>
<comment type="subunit">
    <text evidence="3">Homotrimer.</text>
</comment>
<keyword evidence="11" id="KW-0496">Mitochondrion</keyword>
<evidence type="ECO:0000256" key="22">
    <source>
        <dbReference type="ARBA" id="ARBA00076788"/>
    </source>
</evidence>
<keyword evidence="8 24" id="KW-0460">Magnesium</keyword>
<evidence type="ECO:0000256" key="23">
    <source>
        <dbReference type="ARBA" id="ARBA00083020"/>
    </source>
</evidence>
<dbReference type="InterPro" id="IPR005000">
    <property type="entry name" value="Aldolase/citrate-lyase_domain"/>
</dbReference>
<dbReference type="PANTHER" id="PTHR11105:SF0">
    <property type="entry name" value="CITRAMALYL-COA LYASE, MITOCHONDRIAL"/>
    <property type="match status" value="1"/>
</dbReference>
<evidence type="ECO:0000256" key="11">
    <source>
        <dbReference type="ARBA" id="ARBA00023128"/>
    </source>
</evidence>
<dbReference type="GO" id="GO:0004474">
    <property type="term" value="F:malate synthase activity"/>
    <property type="evidence" value="ECO:0007669"/>
    <property type="project" value="UniProtKB-EC"/>
</dbReference>
<dbReference type="AlphaFoldDB" id="A0A482W9R2"/>
<accession>A0A482W9R2</accession>
<dbReference type="FunFam" id="3.20.20.60:FF:000014">
    <property type="entry name" value="Citrate lyase subunit beta-like protein"/>
    <property type="match status" value="1"/>
</dbReference>
<comment type="caution">
    <text evidence="26">The sequence shown here is derived from an EMBL/GenBank/DDBJ whole genome shotgun (WGS) entry which is preliminary data.</text>
</comment>
<dbReference type="EC" id="2.3.3.9" evidence="4"/>
<keyword evidence="10" id="KW-0007">Acetylation</keyword>
<dbReference type="EC" id="4.1.3.25" evidence="19"/>
<dbReference type="EMBL" id="QDEB01013293">
    <property type="protein sequence ID" value="RZC41886.1"/>
    <property type="molecule type" value="Genomic_DNA"/>
</dbReference>
<evidence type="ECO:0000256" key="8">
    <source>
        <dbReference type="ARBA" id="ARBA00022842"/>
    </source>
</evidence>
<comment type="cofactor">
    <cofactor evidence="1">
        <name>Mg(2+)</name>
        <dbReference type="ChEBI" id="CHEBI:18420"/>
    </cofactor>
</comment>
<feature type="binding site" evidence="24">
    <location>
        <position position="166"/>
    </location>
    <ligand>
        <name>Mg(2+)</name>
        <dbReference type="ChEBI" id="CHEBI:18420"/>
    </ligand>
</feature>
<evidence type="ECO:0000256" key="16">
    <source>
        <dbReference type="ARBA" id="ARBA00055540"/>
    </source>
</evidence>
<dbReference type="EC" id="3.1.2.30" evidence="18"/>
<dbReference type="InterPro" id="IPR040442">
    <property type="entry name" value="Pyrv_kinase-like_dom_sf"/>
</dbReference>
<organism evidence="26 27">
    <name type="scientific">Asbolus verrucosus</name>
    <name type="common">Desert ironclad beetle</name>
    <dbReference type="NCBI Taxonomy" id="1661398"/>
    <lineage>
        <taxon>Eukaryota</taxon>
        <taxon>Metazoa</taxon>
        <taxon>Ecdysozoa</taxon>
        <taxon>Arthropoda</taxon>
        <taxon>Hexapoda</taxon>
        <taxon>Insecta</taxon>
        <taxon>Pterygota</taxon>
        <taxon>Neoptera</taxon>
        <taxon>Endopterygota</taxon>
        <taxon>Coleoptera</taxon>
        <taxon>Polyphaga</taxon>
        <taxon>Cucujiformia</taxon>
        <taxon>Tenebrionidae</taxon>
        <taxon>Pimeliinae</taxon>
        <taxon>Asbolus</taxon>
    </lineage>
</organism>
<protein>
    <recommendedName>
        <fullName evidence="20">Citramalyl-CoA lyase, mitochondrial</fullName>
        <ecNumber evidence="4">2.3.3.9</ecNumber>
        <ecNumber evidence="18">3.1.2.30</ecNumber>
        <ecNumber evidence="19">4.1.3.25</ecNumber>
    </recommendedName>
    <alternativeName>
        <fullName evidence="22">(3S)-malyl-CoA thioesterase</fullName>
    </alternativeName>
    <alternativeName>
        <fullName evidence="23">Beta-methylmalate synthase</fullName>
    </alternativeName>
    <alternativeName>
        <fullName evidence="21">Malate synthase</fullName>
    </alternativeName>
</protein>
<comment type="similarity">
    <text evidence="17">Belongs to the HpcH/HpaI aldolase family. Citrate lyase beta subunit-like subfamily.</text>
</comment>
<dbReference type="GO" id="GO:0016787">
    <property type="term" value="F:hydrolase activity"/>
    <property type="evidence" value="ECO:0007669"/>
    <property type="project" value="UniProtKB-KW"/>
</dbReference>
<dbReference type="PIRSF" id="PIRSF015582">
    <property type="entry name" value="Cit_lyase_B"/>
    <property type="match status" value="1"/>
</dbReference>
<keyword evidence="27" id="KW-1185">Reference proteome</keyword>
<comment type="catalytic activity">
    <reaction evidence="13">
        <text>glyoxylate + acetyl-CoA + H2O = (S)-malate + CoA + H(+)</text>
        <dbReference type="Rhea" id="RHEA:18181"/>
        <dbReference type="ChEBI" id="CHEBI:15377"/>
        <dbReference type="ChEBI" id="CHEBI:15378"/>
        <dbReference type="ChEBI" id="CHEBI:15589"/>
        <dbReference type="ChEBI" id="CHEBI:36655"/>
        <dbReference type="ChEBI" id="CHEBI:57287"/>
        <dbReference type="ChEBI" id="CHEBI:57288"/>
        <dbReference type="EC" id="2.3.3.9"/>
    </reaction>
</comment>
<evidence type="ECO:0000256" key="3">
    <source>
        <dbReference type="ARBA" id="ARBA00011233"/>
    </source>
</evidence>
<dbReference type="Pfam" id="PF03328">
    <property type="entry name" value="HpcH_HpaI"/>
    <property type="match status" value="1"/>
</dbReference>
<feature type="non-terminal residue" evidence="26">
    <location>
        <position position="1"/>
    </location>
</feature>
<dbReference type="Proteomes" id="UP000292052">
    <property type="component" value="Unassembled WGS sequence"/>
</dbReference>
<dbReference type="SUPFAM" id="SSF51621">
    <property type="entry name" value="Phosphoenolpyruvate/pyruvate domain"/>
    <property type="match status" value="1"/>
</dbReference>
<evidence type="ECO:0000256" key="18">
    <source>
        <dbReference type="ARBA" id="ARBA00066460"/>
    </source>
</evidence>
<evidence type="ECO:0000256" key="13">
    <source>
        <dbReference type="ARBA" id="ARBA00047918"/>
    </source>
</evidence>
<dbReference type="InterPro" id="IPR011206">
    <property type="entry name" value="Citrate_lyase_beta/mcl1/mcl2"/>
</dbReference>
<dbReference type="PANTHER" id="PTHR11105">
    <property type="entry name" value="CITRATE LYASE SUBUNIT BETA-RELATED"/>
    <property type="match status" value="1"/>
</dbReference>
<evidence type="ECO:0000256" key="6">
    <source>
        <dbReference type="ARBA" id="ARBA00022723"/>
    </source>
</evidence>
<keyword evidence="9" id="KW-0809">Transit peptide</keyword>
<dbReference type="GO" id="GO:0047777">
    <property type="term" value="F:(S)-citramalyl-CoA lyase activity"/>
    <property type="evidence" value="ECO:0007669"/>
    <property type="project" value="UniProtKB-EC"/>
</dbReference>
<gene>
    <name evidence="26" type="ORF">BDFB_001686</name>
</gene>
<evidence type="ECO:0000313" key="27">
    <source>
        <dbReference type="Proteomes" id="UP000292052"/>
    </source>
</evidence>